<dbReference type="Pfam" id="PF25954">
    <property type="entry name" value="Beta-barrel_RND_2"/>
    <property type="match status" value="1"/>
</dbReference>
<keyword evidence="7" id="KW-1185">Reference proteome</keyword>
<sequence length="517" mass="57149">MSQVDLSQLALDRSAPPQLRGHTRFRLLTRYLLPGTLLIGFAALIAYASRDLIFPPQPVTVMPVIVSQAQVRSAGTPLFQAAGWVEPRPTPIRVAALAPGVVEELLVVEDQKVKQGEPIARLVKVDAELALKNTIATEKLREAELQQARATLKAAEVRLSQPVHLEAVLSSAQAELAKIQTQLKNLPFMTRRAKADLEFARLDFERKKSARGAVTQRSIDESKTEVESTTAAYEELMGRKESLISEQKALQARCQALQTELTLLTAEQKARDEAQAQVAAAAARLEQSQVAVDQARLALERMTIRAPVAGRVYQLVAHPGSSVGNMLTQMTKFDGSTVVTMYRPEWLQIRVDVRFEDIPKVSLNQPVQIDNPALSEPVRGSVLFISSEADIQKNTLQVKVKIDEPTPLLKPEMLVDVTFLAPKHEQTEKDQDRESRIYVPRKMVQQNAAGQSCVWIADQSRQIARQQVIETSPHANGPLLEVTQGLNVSSRLIASPTSELQPHERITITGETNHEGN</sequence>
<evidence type="ECO:0000256" key="4">
    <source>
        <dbReference type="SAM" id="Phobius"/>
    </source>
</evidence>
<evidence type="ECO:0000256" key="2">
    <source>
        <dbReference type="ARBA" id="ARBA00023054"/>
    </source>
</evidence>
<dbReference type="AlphaFoldDB" id="A0A517PQ80"/>
<comment type="subcellular location">
    <subcellularLocation>
        <location evidence="1">Cell envelope</location>
    </subcellularLocation>
</comment>
<feature type="domain" description="CusB-like beta-barrel" evidence="5">
    <location>
        <begin position="351"/>
        <end position="421"/>
    </location>
</feature>
<feature type="transmembrane region" description="Helical" evidence="4">
    <location>
        <begin position="28"/>
        <end position="48"/>
    </location>
</feature>
<dbReference type="InterPro" id="IPR058792">
    <property type="entry name" value="Beta-barrel_RND_2"/>
</dbReference>
<dbReference type="Gene3D" id="2.40.50.100">
    <property type="match status" value="2"/>
</dbReference>
<organism evidence="6 7">
    <name type="scientific">Gimesia chilikensis</name>
    <dbReference type="NCBI Taxonomy" id="2605989"/>
    <lineage>
        <taxon>Bacteria</taxon>
        <taxon>Pseudomonadati</taxon>
        <taxon>Planctomycetota</taxon>
        <taxon>Planctomycetia</taxon>
        <taxon>Planctomycetales</taxon>
        <taxon>Planctomycetaceae</taxon>
        <taxon>Gimesia</taxon>
    </lineage>
</organism>
<dbReference type="Gene3D" id="1.10.287.470">
    <property type="entry name" value="Helix hairpin bin"/>
    <property type="match status" value="1"/>
</dbReference>
<dbReference type="PANTHER" id="PTHR32347">
    <property type="entry name" value="EFFLUX SYSTEM COMPONENT YKNX-RELATED"/>
    <property type="match status" value="1"/>
</dbReference>
<dbReference type="SUPFAM" id="SSF111369">
    <property type="entry name" value="HlyD-like secretion proteins"/>
    <property type="match status" value="1"/>
</dbReference>
<keyword evidence="4" id="KW-0812">Transmembrane</keyword>
<dbReference type="Gene3D" id="2.40.420.20">
    <property type="match status" value="1"/>
</dbReference>
<evidence type="ECO:0000313" key="7">
    <source>
        <dbReference type="Proteomes" id="UP000320421"/>
    </source>
</evidence>
<protein>
    <submittedName>
        <fullName evidence="6">Type I secretion system membrane fusion protein PrsE</fullName>
    </submittedName>
</protein>
<name>A0A517PQ80_9PLAN</name>
<keyword evidence="2 3" id="KW-0175">Coiled coil</keyword>
<gene>
    <name evidence="6" type="primary">prsE</name>
    <name evidence="6" type="ORF">HG66A1_33350</name>
</gene>
<dbReference type="InterPro" id="IPR050465">
    <property type="entry name" value="UPF0194_transport"/>
</dbReference>
<reference evidence="6 7" key="1">
    <citation type="submission" date="2019-02" db="EMBL/GenBank/DDBJ databases">
        <title>Deep-cultivation of Planctomycetes and their phenomic and genomic characterization uncovers novel biology.</title>
        <authorList>
            <person name="Wiegand S."/>
            <person name="Jogler M."/>
            <person name="Boedeker C."/>
            <person name="Pinto D."/>
            <person name="Vollmers J."/>
            <person name="Rivas-Marin E."/>
            <person name="Kohn T."/>
            <person name="Peeters S.H."/>
            <person name="Heuer A."/>
            <person name="Rast P."/>
            <person name="Oberbeckmann S."/>
            <person name="Bunk B."/>
            <person name="Jeske O."/>
            <person name="Meyerdierks A."/>
            <person name="Storesund J.E."/>
            <person name="Kallscheuer N."/>
            <person name="Luecker S."/>
            <person name="Lage O.M."/>
            <person name="Pohl T."/>
            <person name="Merkel B.J."/>
            <person name="Hornburger P."/>
            <person name="Mueller R.-W."/>
            <person name="Bruemmer F."/>
            <person name="Labrenz M."/>
            <person name="Spormann A.M."/>
            <person name="Op den Camp H."/>
            <person name="Overmann J."/>
            <person name="Amann R."/>
            <person name="Jetten M.S.M."/>
            <person name="Mascher T."/>
            <person name="Medema M.H."/>
            <person name="Devos D.P."/>
            <person name="Kaster A.-K."/>
            <person name="Ovreas L."/>
            <person name="Rohde M."/>
            <person name="Galperin M.Y."/>
            <person name="Jogler C."/>
        </authorList>
    </citation>
    <scope>NUCLEOTIDE SEQUENCE [LARGE SCALE GENOMIC DNA]</scope>
    <source>
        <strain evidence="6 7">HG66A1</strain>
    </source>
</reference>
<proteinExistence type="predicted"/>
<evidence type="ECO:0000259" key="5">
    <source>
        <dbReference type="Pfam" id="PF25954"/>
    </source>
</evidence>
<feature type="coiled-coil region" evidence="3">
    <location>
        <begin position="233"/>
        <end position="291"/>
    </location>
</feature>
<keyword evidence="4" id="KW-1133">Transmembrane helix</keyword>
<evidence type="ECO:0000256" key="1">
    <source>
        <dbReference type="ARBA" id="ARBA00004196"/>
    </source>
</evidence>
<dbReference type="EMBL" id="CP036266">
    <property type="protein sequence ID" value="QDT21533.1"/>
    <property type="molecule type" value="Genomic_DNA"/>
</dbReference>
<dbReference type="RefSeq" id="WP_145186004.1">
    <property type="nucleotide sequence ID" value="NZ_CP036266.1"/>
</dbReference>
<evidence type="ECO:0000313" key="6">
    <source>
        <dbReference type="EMBL" id="QDT21533.1"/>
    </source>
</evidence>
<keyword evidence="4" id="KW-0472">Membrane</keyword>
<evidence type="ECO:0000256" key="3">
    <source>
        <dbReference type="SAM" id="Coils"/>
    </source>
</evidence>
<dbReference type="GO" id="GO:0030313">
    <property type="term" value="C:cell envelope"/>
    <property type="evidence" value="ECO:0007669"/>
    <property type="project" value="UniProtKB-SubCell"/>
</dbReference>
<accession>A0A517PQ80</accession>
<dbReference type="OrthoDB" id="234983at2"/>
<dbReference type="PANTHER" id="PTHR32347:SF27">
    <property type="entry name" value="RND EFFLUX PUMP MEMBRANE FUSION PROTEIN BARREL-SANDWICH DOMAIN-CONTAINING PROTEIN"/>
    <property type="match status" value="1"/>
</dbReference>
<dbReference type="Gene3D" id="2.40.30.170">
    <property type="match status" value="1"/>
</dbReference>
<dbReference type="Proteomes" id="UP000320421">
    <property type="component" value="Chromosome"/>
</dbReference>